<dbReference type="RefSeq" id="XP_007840249.1">
    <property type="nucleotide sequence ID" value="XM_007842058.1"/>
</dbReference>
<organism evidence="3 4">
    <name type="scientific">Pestalotiopsis fici (strain W106-1 / CGMCC3.15140)</name>
    <dbReference type="NCBI Taxonomy" id="1229662"/>
    <lineage>
        <taxon>Eukaryota</taxon>
        <taxon>Fungi</taxon>
        <taxon>Dikarya</taxon>
        <taxon>Ascomycota</taxon>
        <taxon>Pezizomycotina</taxon>
        <taxon>Sordariomycetes</taxon>
        <taxon>Xylariomycetidae</taxon>
        <taxon>Amphisphaeriales</taxon>
        <taxon>Sporocadaceae</taxon>
        <taxon>Pestalotiopsis</taxon>
    </lineage>
</organism>
<dbReference type="GeneID" id="19278490"/>
<reference evidence="4" key="1">
    <citation type="journal article" date="2015" name="BMC Genomics">
        <title>Genomic and transcriptomic analysis of the endophytic fungus Pestalotiopsis fici reveals its lifestyle and high potential for synthesis of natural products.</title>
        <authorList>
            <person name="Wang X."/>
            <person name="Zhang X."/>
            <person name="Liu L."/>
            <person name="Xiang M."/>
            <person name="Wang W."/>
            <person name="Sun X."/>
            <person name="Che Y."/>
            <person name="Guo L."/>
            <person name="Liu G."/>
            <person name="Guo L."/>
            <person name="Wang C."/>
            <person name="Yin W.B."/>
            <person name="Stadler M."/>
            <person name="Zhang X."/>
            <person name="Liu X."/>
        </authorList>
    </citation>
    <scope>NUCLEOTIDE SEQUENCE [LARGE SCALE GENOMIC DNA]</scope>
    <source>
        <strain evidence="4">W106-1 / CGMCC3.15140</strain>
    </source>
</reference>
<evidence type="ECO:0000313" key="3">
    <source>
        <dbReference type="EMBL" id="ETS74993.1"/>
    </source>
</evidence>
<dbReference type="InterPro" id="IPR012337">
    <property type="entry name" value="RNaseH-like_sf"/>
</dbReference>
<dbReference type="eggNOG" id="ENOG502TESY">
    <property type="taxonomic scope" value="Eukaryota"/>
</dbReference>
<name>W3WM94_PESFW</name>
<keyword evidence="4" id="KW-1185">Reference proteome</keyword>
<dbReference type="GO" id="GO:0003676">
    <property type="term" value="F:nucleic acid binding"/>
    <property type="evidence" value="ECO:0007669"/>
    <property type="project" value="InterPro"/>
</dbReference>
<evidence type="ECO:0000259" key="2">
    <source>
        <dbReference type="PROSITE" id="PS50879"/>
    </source>
</evidence>
<dbReference type="OrthoDB" id="3548481at2759"/>
<dbReference type="Proteomes" id="UP000030651">
    <property type="component" value="Unassembled WGS sequence"/>
</dbReference>
<dbReference type="PROSITE" id="PS50879">
    <property type="entry name" value="RNASE_H_1"/>
    <property type="match status" value="1"/>
</dbReference>
<dbReference type="Pfam" id="PF00075">
    <property type="entry name" value="RNase_H"/>
    <property type="match status" value="1"/>
</dbReference>
<dbReference type="InterPro" id="IPR036397">
    <property type="entry name" value="RNaseH_sf"/>
</dbReference>
<dbReference type="KEGG" id="pfy:PFICI_13477"/>
<dbReference type="SUPFAM" id="SSF53098">
    <property type="entry name" value="Ribonuclease H-like"/>
    <property type="match status" value="1"/>
</dbReference>
<dbReference type="CDD" id="cd09276">
    <property type="entry name" value="Rnase_HI_RT_non_LTR"/>
    <property type="match status" value="1"/>
</dbReference>
<dbReference type="Gene3D" id="3.30.420.10">
    <property type="entry name" value="Ribonuclease H-like superfamily/Ribonuclease H"/>
    <property type="match status" value="1"/>
</dbReference>
<accession>W3WM94</accession>
<sequence length="408" mass="45530">MPIDGSQQTSKSSNRLSEQLASLTIAGLVNAEIKVQRPVEDAETQNEEPKKELCSQRPPSPTHPLPSEEARDGVYLNKYALRRQKREWLRDQLVSARASGELHTTLESRGRDHENSCWVCARRGQFQICPQVSLPGANPRVIIEDHLEATFFAAEAGNPSWRPGQRRLVFYTDMAAISGSGNDPSIAGAGVTYKRILGDDVSDWIDSSYGIVGTNRPDKSELYAVGLALEIAATEVEEICKDSPPTPIMVMTDSHAAMYYIHDYIWKGTIPSMFSRDTFDRLMLPITRMQELNVPLDFHWVPSHTSVEGNCRADALAGAASQWTLSRFPAMAYQTRFECQIVQIPDPKKLAYISVLGTQPPQKESRPKGQSYMSAKREAYADFASQIQGMQAQWVSDQLAESYRPSES</sequence>
<dbReference type="EMBL" id="KI912119">
    <property type="protein sequence ID" value="ETS74993.1"/>
    <property type="molecule type" value="Genomic_DNA"/>
</dbReference>
<dbReference type="InParanoid" id="W3WM94"/>
<evidence type="ECO:0000256" key="1">
    <source>
        <dbReference type="SAM" id="MobiDB-lite"/>
    </source>
</evidence>
<feature type="region of interest" description="Disordered" evidence="1">
    <location>
        <begin position="36"/>
        <end position="71"/>
    </location>
</feature>
<dbReference type="InterPro" id="IPR002156">
    <property type="entry name" value="RNaseH_domain"/>
</dbReference>
<feature type="domain" description="RNase H type-1" evidence="2">
    <location>
        <begin position="164"/>
        <end position="322"/>
    </location>
</feature>
<evidence type="ECO:0000313" key="4">
    <source>
        <dbReference type="Proteomes" id="UP000030651"/>
    </source>
</evidence>
<gene>
    <name evidence="3" type="ORF">PFICI_13477</name>
</gene>
<dbReference type="HOGENOM" id="CLU_674560_0_0_1"/>
<protein>
    <recommendedName>
        <fullName evidence="2">RNase H type-1 domain-containing protein</fullName>
    </recommendedName>
</protein>
<proteinExistence type="predicted"/>
<dbReference type="STRING" id="1229662.W3WM94"/>
<dbReference type="GO" id="GO:0004523">
    <property type="term" value="F:RNA-DNA hybrid ribonuclease activity"/>
    <property type="evidence" value="ECO:0007669"/>
    <property type="project" value="InterPro"/>
</dbReference>
<dbReference type="AlphaFoldDB" id="W3WM94"/>